<dbReference type="Proteomes" id="UP001419268">
    <property type="component" value="Unassembled WGS sequence"/>
</dbReference>
<dbReference type="PANTHER" id="PTHR45657">
    <property type="entry name" value="CRAL-TRIO DOMAIN-CONTAINING PROTEIN YKL091C-RELATED"/>
    <property type="match status" value="1"/>
</dbReference>
<dbReference type="AlphaFoldDB" id="A0AAP0JXD6"/>
<evidence type="ECO:0000313" key="1">
    <source>
        <dbReference type="EMBL" id="KAK9140805.1"/>
    </source>
</evidence>
<dbReference type="InterPro" id="IPR051026">
    <property type="entry name" value="PI/PC_transfer"/>
</dbReference>
<evidence type="ECO:0000313" key="2">
    <source>
        <dbReference type="Proteomes" id="UP001419268"/>
    </source>
</evidence>
<proteinExistence type="predicted"/>
<dbReference type="EMBL" id="JBBNAG010000004">
    <property type="protein sequence ID" value="KAK9140805.1"/>
    <property type="molecule type" value="Genomic_DNA"/>
</dbReference>
<reference evidence="1 2" key="1">
    <citation type="submission" date="2024-01" db="EMBL/GenBank/DDBJ databases">
        <title>Genome assemblies of Stephania.</title>
        <authorList>
            <person name="Yang L."/>
        </authorList>
    </citation>
    <scope>NUCLEOTIDE SEQUENCE [LARGE SCALE GENOMIC DNA]</scope>
    <source>
        <strain evidence="1">JXDWG</strain>
        <tissue evidence="1">Leaf</tissue>
    </source>
</reference>
<organism evidence="1 2">
    <name type="scientific">Stephania cephalantha</name>
    <dbReference type="NCBI Taxonomy" id="152367"/>
    <lineage>
        <taxon>Eukaryota</taxon>
        <taxon>Viridiplantae</taxon>
        <taxon>Streptophyta</taxon>
        <taxon>Embryophyta</taxon>
        <taxon>Tracheophyta</taxon>
        <taxon>Spermatophyta</taxon>
        <taxon>Magnoliopsida</taxon>
        <taxon>Ranunculales</taxon>
        <taxon>Menispermaceae</taxon>
        <taxon>Menispermoideae</taxon>
        <taxon>Cissampelideae</taxon>
        <taxon>Stephania</taxon>
    </lineage>
</organism>
<keyword evidence="2" id="KW-1185">Reference proteome</keyword>
<gene>
    <name evidence="1" type="ORF">Scep_010486</name>
</gene>
<protein>
    <submittedName>
        <fullName evidence="1">Uncharacterized protein</fullName>
    </submittedName>
</protein>
<name>A0AAP0JXD6_9MAGN</name>
<sequence length="256" mass="28901">MTAHYSSRHRQVLSDISIRGESVGKQGRKAAGKVVWTKVWTRSKFQMTYETQGHNVPSGSRFQRIYWECGQPVTSSVRVYDRAEAATICSAGASLDRTLQHREILQMGLAMVLMRCSEIQTLLGIDKEKAVSITETVQKYGNLIGFEVENQRSRNLVDANSSDQITARQEEFINPCLQRLQSLEALVTELSNKPARIPPEKDTILLESLNRIKSIEYDLQKTRKALHRTASKQVELAESLENLKETSSSVGFQSRV</sequence>
<dbReference type="PANTHER" id="PTHR45657:SF43">
    <property type="entry name" value="PHOSPHATIDYLINOSITOL_PHOSPHATIDYLCHOLINE TRANSFER PROTEIN SFH9"/>
    <property type="match status" value="1"/>
</dbReference>
<comment type="caution">
    <text evidence="1">The sequence shown here is derived from an EMBL/GenBank/DDBJ whole genome shotgun (WGS) entry which is preliminary data.</text>
</comment>
<accession>A0AAP0JXD6</accession>